<evidence type="ECO:0000313" key="5">
    <source>
        <dbReference type="EMBL" id="TFB88028.1"/>
    </source>
</evidence>
<dbReference type="InterPro" id="IPR013538">
    <property type="entry name" value="ASHA1/2-like_C"/>
</dbReference>
<name>A0A1I3AR03_9MICO</name>
<dbReference type="SUPFAM" id="SSF55961">
    <property type="entry name" value="Bet v1-like"/>
    <property type="match status" value="1"/>
</dbReference>
<evidence type="ECO:0000256" key="1">
    <source>
        <dbReference type="ARBA" id="ARBA00006817"/>
    </source>
</evidence>
<dbReference type="AlphaFoldDB" id="A0A1I3AR03"/>
<protein>
    <submittedName>
        <fullName evidence="4">Activator of Hsp90 ATPase homolog 1-like protein</fullName>
    </submittedName>
</protein>
<dbReference type="InterPro" id="IPR023393">
    <property type="entry name" value="START-like_dom_sf"/>
</dbReference>
<gene>
    <name evidence="5" type="ORF">E3O11_02840</name>
    <name evidence="4" type="ORF">SAMN05216274_10763</name>
</gene>
<comment type="caution">
    <text evidence="5">The sequence shown here is derived from an EMBL/GenBank/DDBJ whole genome shotgun (WGS) entry which is preliminary data.</text>
</comment>
<evidence type="ECO:0000313" key="6">
    <source>
        <dbReference type="Proteomes" id="UP000199681"/>
    </source>
</evidence>
<evidence type="ECO:0000259" key="3">
    <source>
        <dbReference type="Pfam" id="PF08327"/>
    </source>
</evidence>
<dbReference type="Pfam" id="PF08327">
    <property type="entry name" value="AHSA1"/>
    <property type="match status" value="1"/>
</dbReference>
<dbReference type="Gene3D" id="3.30.530.20">
    <property type="match status" value="1"/>
</dbReference>
<evidence type="ECO:0000313" key="7">
    <source>
        <dbReference type="Proteomes" id="UP000297963"/>
    </source>
</evidence>
<dbReference type="Proteomes" id="UP000199681">
    <property type="component" value="Unassembled WGS sequence"/>
</dbReference>
<reference evidence="4 6" key="1">
    <citation type="submission" date="2016-10" db="EMBL/GenBank/DDBJ databases">
        <authorList>
            <person name="Varghese N."/>
            <person name="Submissions S."/>
        </authorList>
    </citation>
    <scope>NUCLEOTIDE SEQUENCE [LARGE SCALE GENOMIC DNA]</scope>
    <source>
        <strain evidence="4 6">GMCC 1.11211</strain>
    </source>
</reference>
<dbReference type="RefSeq" id="WP_092449565.1">
    <property type="nucleotide sequence ID" value="NZ_BKAC01000006.1"/>
</dbReference>
<feature type="domain" description="Activator of Hsp90 ATPase homologue 1/2-like C-terminal" evidence="3">
    <location>
        <begin position="22"/>
        <end position="77"/>
    </location>
</feature>
<accession>A0A1I3AR03</accession>
<dbReference type="Proteomes" id="UP000297963">
    <property type="component" value="Unassembled WGS sequence"/>
</dbReference>
<feature type="region of interest" description="Disordered" evidence="2">
    <location>
        <begin position="1"/>
        <end position="34"/>
    </location>
</feature>
<sequence length="78" mass="8481">MLAVRSGGYSHAPVSRRKSWGEPRGEPDDSPIVTITIEPVDNGTSMTFDLRGGDGSKGDGFFYDGWQDVLDSLGRYLS</sequence>
<dbReference type="EMBL" id="SOFE01000004">
    <property type="protein sequence ID" value="TFB88028.1"/>
    <property type="molecule type" value="Genomic_DNA"/>
</dbReference>
<organism evidence="5 7">
    <name type="scientific">Cryobacterium levicorallinum</name>
    <dbReference type="NCBI Taxonomy" id="995038"/>
    <lineage>
        <taxon>Bacteria</taxon>
        <taxon>Bacillati</taxon>
        <taxon>Actinomycetota</taxon>
        <taxon>Actinomycetes</taxon>
        <taxon>Micrococcales</taxon>
        <taxon>Microbacteriaceae</taxon>
        <taxon>Cryobacterium</taxon>
    </lineage>
</organism>
<reference evidence="5 7" key="2">
    <citation type="submission" date="2019-03" db="EMBL/GenBank/DDBJ databases">
        <title>Genomics of glacier-inhabiting Cryobacterium strains.</title>
        <authorList>
            <person name="Liu Q."/>
            <person name="Xin Y.-H."/>
        </authorList>
    </citation>
    <scope>NUCLEOTIDE SEQUENCE [LARGE SCALE GENOMIC DNA]</scope>
    <source>
        <strain evidence="5 7">Hh34</strain>
    </source>
</reference>
<proteinExistence type="inferred from homology"/>
<evidence type="ECO:0000256" key="2">
    <source>
        <dbReference type="SAM" id="MobiDB-lite"/>
    </source>
</evidence>
<dbReference type="EMBL" id="FOPW01000007">
    <property type="protein sequence ID" value="SFH52410.1"/>
    <property type="molecule type" value="Genomic_DNA"/>
</dbReference>
<evidence type="ECO:0000313" key="4">
    <source>
        <dbReference type="EMBL" id="SFH52410.1"/>
    </source>
</evidence>
<keyword evidence="6" id="KW-1185">Reference proteome</keyword>
<comment type="similarity">
    <text evidence="1">Belongs to the AHA1 family.</text>
</comment>